<dbReference type="STRING" id="1122195.SAMN02745164_01191"/>
<dbReference type="GO" id="GO:0004659">
    <property type="term" value="F:prenyltransferase activity"/>
    <property type="evidence" value="ECO:0007669"/>
    <property type="project" value="InterPro"/>
</dbReference>
<dbReference type="PANTHER" id="PTHR43281:SF1">
    <property type="entry name" value="FARNESYL DIPHOSPHATE SYNTHASE"/>
    <property type="match status" value="1"/>
</dbReference>
<organism evidence="8 9">
    <name type="scientific">Marinitoga hydrogenitolerans (strain DSM 16785 / JCM 12826 / AT1271)</name>
    <dbReference type="NCBI Taxonomy" id="1122195"/>
    <lineage>
        <taxon>Bacteria</taxon>
        <taxon>Thermotogati</taxon>
        <taxon>Thermotogota</taxon>
        <taxon>Thermotogae</taxon>
        <taxon>Petrotogales</taxon>
        <taxon>Petrotogaceae</taxon>
        <taxon>Marinitoga</taxon>
    </lineage>
</organism>
<dbReference type="AlphaFoldDB" id="A0A1M4WJ45"/>
<keyword evidence="6" id="KW-0414">Isoprene biosynthesis</keyword>
<evidence type="ECO:0000256" key="2">
    <source>
        <dbReference type="ARBA" id="ARBA00006706"/>
    </source>
</evidence>
<keyword evidence="3 7" id="KW-0808">Transferase</keyword>
<proteinExistence type="inferred from homology"/>
<dbReference type="Gene3D" id="1.10.600.10">
    <property type="entry name" value="Farnesyl Diphosphate Synthase"/>
    <property type="match status" value="1"/>
</dbReference>
<dbReference type="InterPro" id="IPR008949">
    <property type="entry name" value="Isoprenoid_synthase_dom_sf"/>
</dbReference>
<dbReference type="GO" id="GO:0046872">
    <property type="term" value="F:metal ion binding"/>
    <property type="evidence" value="ECO:0007669"/>
    <property type="project" value="UniProtKB-KW"/>
</dbReference>
<dbReference type="InterPro" id="IPR000092">
    <property type="entry name" value="Polyprenyl_synt"/>
</dbReference>
<evidence type="ECO:0000256" key="1">
    <source>
        <dbReference type="ARBA" id="ARBA00001946"/>
    </source>
</evidence>
<dbReference type="GO" id="GO:0008299">
    <property type="term" value="P:isoprenoid biosynthetic process"/>
    <property type="evidence" value="ECO:0007669"/>
    <property type="project" value="UniProtKB-KW"/>
</dbReference>
<dbReference type="SFLD" id="SFLDG01017">
    <property type="entry name" value="Polyprenyl_Transferase_Like"/>
    <property type="match status" value="1"/>
</dbReference>
<evidence type="ECO:0000313" key="8">
    <source>
        <dbReference type="EMBL" id="SHE81170.1"/>
    </source>
</evidence>
<dbReference type="Pfam" id="PF00348">
    <property type="entry name" value="polyprenyl_synt"/>
    <property type="match status" value="1"/>
</dbReference>
<keyword evidence="5" id="KW-0460">Magnesium</keyword>
<dbReference type="InterPro" id="IPR033749">
    <property type="entry name" value="Polyprenyl_synt_CS"/>
</dbReference>
<evidence type="ECO:0000256" key="4">
    <source>
        <dbReference type="ARBA" id="ARBA00022723"/>
    </source>
</evidence>
<comment type="caution">
    <text evidence="8">The sequence shown here is derived from an EMBL/GenBank/DDBJ whole genome shotgun (WGS) entry which is preliminary data.</text>
</comment>
<dbReference type="OrthoDB" id="9805316at2"/>
<evidence type="ECO:0000256" key="5">
    <source>
        <dbReference type="ARBA" id="ARBA00022842"/>
    </source>
</evidence>
<comment type="cofactor">
    <cofactor evidence="1">
        <name>Mg(2+)</name>
        <dbReference type="ChEBI" id="CHEBI:18420"/>
    </cofactor>
</comment>
<sequence>MKINDFKKFFDEKANEFLNHLDLTDILKESFIYSFFSGGKRLRPWIIYNIGRYYNIDIEKLLKIGFAAEIMHTASLIHDDLPAIDNSNFRRGNESNHKKFGEWRAILAGDLGFILPFKIFSTFNKDEAYALNNFFANTTLKLIEGETIDIALEKKIISPTKEKIEDMYIKKTSALFEFSFACSSLLINNNRDFEELKKAGKNFGIAFQIYDDIKDKYGNFNDIGKDLNNDENKYTFLKIFPIEEAKYYADILFDETLLILSKLKFNDFIEELKKIKVLIERK</sequence>
<evidence type="ECO:0000313" key="9">
    <source>
        <dbReference type="Proteomes" id="UP000184334"/>
    </source>
</evidence>
<dbReference type="CDD" id="cd00685">
    <property type="entry name" value="Trans_IPPS_HT"/>
    <property type="match status" value="1"/>
</dbReference>
<keyword evidence="4" id="KW-0479">Metal-binding</keyword>
<dbReference type="SUPFAM" id="SSF48576">
    <property type="entry name" value="Terpenoid synthases"/>
    <property type="match status" value="1"/>
</dbReference>
<evidence type="ECO:0000256" key="7">
    <source>
        <dbReference type="RuleBase" id="RU004466"/>
    </source>
</evidence>
<name>A0A1M4WJ45_MARH1</name>
<dbReference type="PROSITE" id="PS00723">
    <property type="entry name" value="POLYPRENYL_SYNTHASE_1"/>
    <property type="match status" value="1"/>
</dbReference>
<evidence type="ECO:0000256" key="3">
    <source>
        <dbReference type="ARBA" id="ARBA00022679"/>
    </source>
</evidence>
<dbReference type="RefSeq" id="WP_072864453.1">
    <property type="nucleotide sequence ID" value="NZ_FQUI01000016.1"/>
</dbReference>
<accession>A0A1M4WJ45</accession>
<dbReference type="EMBL" id="FQUI01000016">
    <property type="protein sequence ID" value="SHE81170.1"/>
    <property type="molecule type" value="Genomic_DNA"/>
</dbReference>
<comment type="similarity">
    <text evidence="2 7">Belongs to the FPP/GGPP synthase family.</text>
</comment>
<dbReference type="SFLD" id="SFLDS00005">
    <property type="entry name" value="Isoprenoid_Synthase_Type_I"/>
    <property type="match status" value="1"/>
</dbReference>
<gene>
    <name evidence="8" type="ORF">SAMN02745164_01191</name>
</gene>
<keyword evidence="9" id="KW-1185">Reference proteome</keyword>
<dbReference type="PROSITE" id="PS00444">
    <property type="entry name" value="POLYPRENYL_SYNTHASE_2"/>
    <property type="match status" value="1"/>
</dbReference>
<dbReference type="PANTHER" id="PTHR43281">
    <property type="entry name" value="FARNESYL DIPHOSPHATE SYNTHASE"/>
    <property type="match status" value="1"/>
</dbReference>
<protein>
    <submittedName>
        <fullName evidence="8">Geranylgeranyl diphosphate synthase, type II</fullName>
    </submittedName>
</protein>
<reference evidence="8" key="1">
    <citation type="submission" date="2016-11" db="EMBL/GenBank/DDBJ databases">
        <authorList>
            <person name="Varghese N."/>
            <person name="Submissions S."/>
        </authorList>
    </citation>
    <scope>NUCLEOTIDE SEQUENCE [LARGE SCALE GENOMIC DNA]</scope>
    <source>
        <strain evidence="8">DSM 16785</strain>
    </source>
</reference>
<evidence type="ECO:0000256" key="6">
    <source>
        <dbReference type="ARBA" id="ARBA00023229"/>
    </source>
</evidence>
<dbReference type="Proteomes" id="UP000184334">
    <property type="component" value="Unassembled WGS sequence"/>
</dbReference>